<reference evidence="4 5" key="1">
    <citation type="submission" date="2018-08" db="EMBL/GenBank/DDBJ databases">
        <title>A genome reference for cultivated species of the human gut microbiota.</title>
        <authorList>
            <person name="Zou Y."/>
            <person name="Xue W."/>
            <person name="Luo G."/>
        </authorList>
    </citation>
    <scope>NUCLEOTIDE SEQUENCE [LARGE SCALE GENOMIC DNA]</scope>
    <source>
        <strain evidence="4 5">AF24-2</strain>
    </source>
</reference>
<evidence type="ECO:0000256" key="2">
    <source>
        <dbReference type="ARBA" id="ARBA00023136"/>
    </source>
</evidence>
<keyword evidence="3" id="KW-0998">Cell outer membrane</keyword>
<keyword evidence="4" id="KW-0675">Receptor</keyword>
<dbReference type="Proteomes" id="UP000285864">
    <property type="component" value="Unassembled WGS sequence"/>
</dbReference>
<protein>
    <submittedName>
        <fullName evidence="4">TonB-dependent receptor</fullName>
    </submittedName>
</protein>
<dbReference type="SUPFAM" id="SSF56935">
    <property type="entry name" value="Porins"/>
    <property type="match status" value="1"/>
</dbReference>
<proteinExistence type="predicted"/>
<accession>A0A412GXZ9</accession>
<dbReference type="RefSeq" id="WP_118482905.1">
    <property type="nucleotide sequence ID" value="NZ_QRUU01000004.1"/>
</dbReference>
<evidence type="ECO:0000256" key="3">
    <source>
        <dbReference type="ARBA" id="ARBA00023237"/>
    </source>
</evidence>
<dbReference type="AlphaFoldDB" id="A0A412GXZ9"/>
<evidence type="ECO:0000256" key="1">
    <source>
        <dbReference type="ARBA" id="ARBA00004442"/>
    </source>
</evidence>
<gene>
    <name evidence="4" type="ORF">DWY20_01565</name>
</gene>
<keyword evidence="5" id="KW-1185">Reference proteome</keyword>
<comment type="subcellular location">
    <subcellularLocation>
        <location evidence="1">Cell outer membrane</location>
    </subcellularLocation>
</comment>
<dbReference type="EMBL" id="QRUU01000004">
    <property type="protein sequence ID" value="RGR99754.1"/>
    <property type="molecule type" value="Genomic_DNA"/>
</dbReference>
<name>A0A412GXZ9_9BACT</name>
<dbReference type="InterPro" id="IPR036942">
    <property type="entry name" value="Beta-barrel_TonB_sf"/>
</dbReference>
<sequence>MKHISAILVAAALSPVVKGYAQEQVKDSTLNRTVVVENQYNPEVMDAFKVNVLPKVEEPAVAKQHIDYATSVRPLTSWGFSPMEAITSEQKQVDAPRGYIRGAYGNRNNVDLKASYLWDISRKDRLQFMASLYGMNGNISSLLPEEGEWKSRFYRTDVSLDYKHDFRTVSLSLGGAFVSQVFNYMPVRDESIQNLYETSRQRYTLGEGYVGIASVEGELPVEFSLQTGLRSFSRKYDIPYMRHGSENIFHTVGFISGALNEEQHVGIALGMDNLIYDAEQADYTLLQLNPYYTLENDNIRLRVGAHVDWQSANGSGIKAAPDVKLDYTFADTYVAYLHATGGTRLNDFRQQNEESPYWGVINQMRTSYTPADLQVGFKASPLPGLGFHLFGGYRVTKDEIFHPYPDITDTDFPYCYSLLMQEKAKVGYGGIKAAYGYKDIFDFSVGGTYYGWNVKDEAKVLLYLKPEFVLDASARAKVYDEFWISAAYRYEGRVKAGELEKADAINNLSLSAGYEFFNSLNVFVRFNNLLNQDYITEAGYPVQGFNAMAGVSFRF</sequence>
<evidence type="ECO:0000313" key="5">
    <source>
        <dbReference type="Proteomes" id="UP000285864"/>
    </source>
</evidence>
<evidence type="ECO:0000313" key="4">
    <source>
        <dbReference type="EMBL" id="RGR99754.1"/>
    </source>
</evidence>
<keyword evidence="2" id="KW-0472">Membrane</keyword>
<comment type="caution">
    <text evidence="4">The sequence shown here is derived from an EMBL/GenBank/DDBJ whole genome shotgun (WGS) entry which is preliminary data.</text>
</comment>
<dbReference type="Gene3D" id="2.40.170.20">
    <property type="entry name" value="TonB-dependent receptor, beta-barrel domain"/>
    <property type="match status" value="1"/>
</dbReference>
<organism evidence="4 5">
    <name type="scientific">Phocaeicola coprocola</name>
    <dbReference type="NCBI Taxonomy" id="310298"/>
    <lineage>
        <taxon>Bacteria</taxon>
        <taxon>Pseudomonadati</taxon>
        <taxon>Bacteroidota</taxon>
        <taxon>Bacteroidia</taxon>
        <taxon>Bacteroidales</taxon>
        <taxon>Bacteroidaceae</taxon>
        <taxon>Phocaeicola</taxon>
    </lineage>
</organism>
<dbReference type="GO" id="GO:0009279">
    <property type="term" value="C:cell outer membrane"/>
    <property type="evidence" value="ECO:0007669"/>
    <property type="project" value="UniProtKB-SubCell"/>
</dbReference>